<dbReference type="EMBL" id="JANPWB010000015">
    <property type="protein sequence ID" value="KAJ1092195.1"/>
    <property type="molecule type" value="Genomic_DNA"/>
</dbReference>
<reference evidence="2" key="1">
    <citation type="journal article" date="2022" name="bioRxiv">
        <title>Sequencing and chromosome-scale assembly of the giantPleurodeles waltlgenome.</title>
        <authorList>
            <person name="Brown T."/>
            <person name="Elewa A."/>
            <person name="Iarovenko S."/>
            <person name="Subramanian E."/>
            <person name="Araus A.J."/>
            <person name="Petzold A."/>
            <person name="Susuki M."/>
            <person name="Suzuki K.-i.T."/>
            <person name="Hayashi T."/>
            <person name="Toyoda A."/>
            <person name="Oliveira C."/>
            <person name="Osipova E."/>
            <person name="Leigh N.D."/>
            <person name="Simon A."/>
            <person name="Yun M.H."/>
        </authorList>
    </citation>
    <scope>NUCLEOTIDE SEQUENCE</scope>
    <source>
        <strain evidence="2">20211129_DDA</strain>
        <tissue evidence="2">Liver</tissue>
    </source>
</reference>
<sequence>MTHCWPVVDPLPVTLLLLLGRDARAVSRSNEDLTVFVLFYKTQIATSEDATEGAKDTMDVVSAAAAALPIQCYTVDEACATYYGFGGLGGTDMTATRVELETTRGDRPRRQLDRSLLSNQDWFIEMRQFIQNYLCLKKDTESLFSVWEDLMASTRGQIIAYKAQQKCIEIKYLSLNRQ</sequence>
<organism evidence="2 3">
    <name type="scientific">Pleurodeles waltl</name>
    <name type="common">Iberian ribbed newt</name>
    <dbReference type="NCBI Taxonomy" id="8319"/>
    <lineage>
        <taxon>Eukaryota</taxon>
        <taxon>Metazoa</taxon>
        <taxon>Chordata</taxon>
        <taxon>Craniata</taxon>
        <taxon>Vertebrata</taxon>
        <taxon>Euteleostomi</taxon>
        <taxon>Amphibia</taxon>
        <taxon>Batrachia</taxon>
        <taxon>Caudata</taxon>
        <taxon>Salamandroidea</taxon>
        <taxon>Salamandridae</taxon>
        <taxon>Pleurodelinae</taxon>
        <taxon>Pleurodeles</taxon>
    </lineage>
</organism>
<keyword evidence="1" id="KW-0732">Signal</keyword>
<evidence type="ECO:0000256" key="1">
    <source>
        <dbReference type="SAM" id="SignalP"/>
    </source>
</evidence>
<dbReference type="Proteomes" id="UP001066276">
    <property type="component" value="Chromosome 11"/>
</dbReference>
<protein>
    <submittedName>
        <fullName evidence="2">Uncharacterized protein</fullName>
    </submittedName>
</protein>
<comment type="caution">
    <text evidence="2">The sequence shown here is derived from an EMBL/GenBank/DDBJ whole genome shotgun (WGS) entry which is preliminary data.</text>
</comment>
<gene>
    <name evidence="2" type="ORF">NDU88_005307</name>
</gene>
<evidence type="ECO:0000313" key="2">
    <source>
        <dbReference type="EMBL" id="KAJ1092195.1"/>
    </source>
</evidence>
<proteinExistence type="predicted"/>
<dbReference type="AlphaFoldDB" id="A0AAV7LX05"/>
<keyword evidence="3" id="KW-1185">Reference proteome</keyword>
<evidence type="ECO:0000313" key="3">
    <source>
        <dbReference type="Proteomes" id="UP001066276"/>
    </source>
</evidence>
<feature type="chain" id="PRO_5043496439" evidence="1">
    <location>
        <begin position="26"/>
        <end position="178"/>
    </location>
</feature>
<feature type="signal peptide" evidence="1">
    <location>
        <begin position="1"/>
        <end position="25"/>
    </location>
</feature>
<name>A0AAV7LX05_PLEWA</name>
<accession>A0AAV7LX05</accession>